<gene>
    <name evidence="2" type="ORF">XM53_15700</name>
</gene>
<evidence type="ECO:0000259" key="1">
    <source>
        <dbReference type="PROSITE" id="PS50234"/>
    </source>
</evidence>
<evidence type="ECO:0000313" key="2">
    <source>
        <dbReference type="EMBL" id="KRS11539.1"/>
    </source>
</evidence>
<dbReference type="InterPro" id="IPR036465">
    <property type="entry name" value="vWFA_dom_sf"/>
</dbReference>
<accession>A0A0T5NRH0</accession>
<evidence type="ECO:0000313" key="3">
    <source>
        <dbReference type="Proteomes" id="UP000051295"/>
    </source>
</evidence>
<dbReference type="Gene3D" id="3.40.50.410">
    <property type="entry name" value="von Willebrand factor, type A domain"/>
    <property type="match status" value="1"/>
</dbReference>
<reference evidence="2 3" key="1">
    <citation type="submission" date="2015-04" db="EMBL/GenBank/DDBJ databases">
        <title>The draft genome sequence of Roseovarius sp.R12b.</title>
        <authorList>
            <person name="Li G."/>
            <person name="Lai Q."/>
            <person name="Shao Z."/>
            <person name="Yan P."/>
        </authorList>
    </citation>
    <scope>NUCLEOTIDE SEQUENCE [LARGE SCALE GENOMIC DNA]</scope>
    <source>
        <strain evidence="2 3">R12B</strain>
    </source>
</reference>
<proteinExistence type="predicted"/>
<dbReference type="OrthoDB" id="9783818at2"/>
<name>A0A0T5NRH0_9RHOB</name>
<sequence length="201" mass="20807">MLVFDGSASMAEVGFDQTAPTRIEDARTALRRALPDIAPVRRVGLLTYGPGPEGSCDGINLKFPPVADAAQPIIDAIDLMDPIGLTPLTEAVAEAARVLNHTTTPGIIVLVTDGNETCGGRPCALGAELAATSANLTVHVIGFRVVADPFAWDSPEAGIYADGSSIARCISDQTGGMYVATDTVDELTKALRQTLGCALLG</sequence>
<dbReference type="Pfam" id="PF13519">
    <property type="entry name" value="VWA_2"/>
    <property type="match status" value="1"/>
</dbReference>
<dbReference type="PATRIC" id="fig|1641875.4.peg.951"/>
<dbReference type="STRING" id="1641875.XM53_15700"/>
<dbReference type="InterPro" id="IPR002035">
    <property type="entry name" value="VWF_A"/>
</dbReference>
<dbReference type="PROSITE" id="PS50234">
    <property type="entry name" value="VWFA"/>
    <property type="match status" value="1"/>
</dbReference>
<dbReference type="EMBL" id="LAXJ01000019">
    <property type="protein sequence ID" value="KRS11539.1"/>
    <property type="molecule type" value="Genomic_DNA"/>
</dbReference>
<organism evidence="2 3">
    <name type="scientific">Roseovarius atlanticus</name>
    <dbReference type="NCBI Taxonomy" id="1641875"/>
    <lineage>
        <taxon>Bacteria</taxon>
        <taxon>Pseudomonadati</taxon>
        <taxon>Pseudomonadota</taxon>
        <taxon>Alphaproteobacteria</taxon>
        <taxon>Rhodobacterales</taxon>
        <taxon>Roseobacteraceae</taxon>
        <taxon>Roseovarius</taxon>
    </lineage>
</organism>
<feature type="domain" description="VWFA" evidence="1">
    <location>
        <begin position="1"/>
        <end position="195"/>
    </location>
</feature>
<dbReference type="SUPFAM" id="SSF53300">
    <property type="entry name" value="vWA-like"/>
    <property type="match status" value="1"/>
</dbReference>
<comment type="caution">
    <text evidence="2">The sequence shown here is derived from an EMBL/GenBank/DDBJ whole genome shotgun (WGS) entry which is preliminary data.</text>
</comment>
<dbReference type="Proteomes" id="UP000051295">
    <property type="component" value="Unassembled WGS sequence"/>
</dbReference>
<dbReference type="AlphaFoldDB" id="A0A0T5NRH0"/>
<keyword evidence="3" id="KW-1185">Reference proteome</keyword>
<protein>
    <recommendedName>
        <fullName evidence="1">VWFA domain-containing protein</fullName>
    </recommendedName>
</protein>
<dbReference type="SMART" id="SM00327">
    <property type="entry name" value="VWA"/>
    <property type="match status" value="1"/>
</dbReference>